<accession>A0ABD0LGY5</accession>
<name>A0ABD0LGY5_9CAEN</name>
<proteinExistence type="predicted"/>
<dbReference type="EMBL" id="JACVVK020000049">
    <property type="protein sequence ID" value="KAK7498710.1"/>
    <property type="molecule type" value="Genomic_DNA"/>
</dbReference>
<evidence type="ECO:0000313" key="2">
    <source>
        <dbReference type="Proteomes" id="UP001519460"/>
    </source>
</evidence>
<keyword evidence="2" id="KW-1185">Reference proteome</keyword>
<dbReference type="Proteomes" id="UP001519460">
    <property type="component" value="Unassembled WGS sequence"/>
</dbReference>
<protein>
    <submittedName>
        <fullName evidence="1">Uncharacterized protein</fullName>
    </submittedName>
</protein>
<dbReference type="AlphaFoldDB" id="A0ABD0LGY5"/>
<evidence type="ECO:0000313" key="1">
    <source>
        <dbReference type="EMBL" id="KAK7498710.1"/>
    </source>
</evidence>
<sequence length="73" mass="7859">MPIRRAALHNDVIARHDASSAADVKLLARLPRTNNPTAVGVLKKKKNDLTDFPTVDRDKLAAKGGLMLDGLGE</sequence>
<comment type="caution">
    <text evidence="1">The sequence shown here is derived from an EMBL/GenBank/DDBJ whole genome shotgun (WGS) entry which is preliminary data.</text>
</comment>
<gene>
    <name evidence="1" type="ORF">BaRGS_00010087</name>
</gene>
<reference evidence="1 2" key="1">
    <citation type="journal article" date="2023" name="Sci. Data">
        <title>Genome assembly of the Korean intertidal mud-creeper Batillaria attramentaria.</title>
        <authorList>
            <person name="Patra A.K."/>
            <person name="Ho P.T."/>
            <person name="Jun S."/>
            <person name="Lee S.J."/>
            <person name="Kim Y."/>
            <person name="Won Y.J."/>
        </authorList>
    </citation>
    <scope>NUCLEOTIDE SEQUENCE [LARGE SCALE GENOMIC DNA]</scope>
    <source>
        <strain evidence="1">Wonlab-2016</strain>
    </source>
</reference>
<organism evidence="1 2">
    <name type="scientific">Batillaria attramentaria</name>
    <dbReference type="NCBI Taxonomy" id="370345"/>
    <lineage>
        <taxon>Eukaryota</taxon>
        <taxon>Metazoa</taxon>
        <taxon>Spiralia</taxon>
        <taxon>Lophotrochozoa</taxon>
        <taxon>Mollusca</taxon>
        <taxon>Gastropoda</taxon>
        <taxon>Caenogastropoda</taxon>
        <taxon>Sorbeoconcha</taxon>
        <taxon>Cerithioidea</taxon>
        <taxon>Batillariidae</taxon>
        <taxon>Batillaria</taxon>
    </lineage>
</organism>